<dbReference type="EMBL" id="AYKW01000067">
    <property type="protein sequence ID" value="PIL24504.1"/>
    <property type="molecule type" value="Genomic_DNA"/>
</dbReference>
<keyword evidence="1" id="KW-0175">Coiled coil</keyword>
<name>A0A2G8RSN1_9APHY</name>
<reference evidence="3 4" key="1">
    <citation type="journal article" date="2015" name="Sci. Rep.">
        <title>Chromosome-level genome map provides insights into diverse defense mechanisms in the medicinal fungus Ganoderma sinense.</title>
        <authorList>
            <person name="Zhu Y."/>
            <person name="Xu J."/>
            <person name="Sun C."/>
            <person name="Zhou S."/>
            <person name="Xu H."/>
            <person name="Nelson D.R."/>
            <person name="Qian J."/>
            <person name="Song J."/>
            <person name="Luo H."/>
            <person name="Xiang L."/>
            <person name="Li Y."/>
            <person name="Xu Z."/>
            <person name="Ji A."/>
            <person name="Wang L."/>
            <person name="Lu S."/>
            <person name="Hayward A."/>
            <person name="Sun W."/>
            <person name="Li X."/>
            <person name="Schwartz D.C."/>
            <person name="Wang Y."/>
            <person name="Chen S."/>
        </authorList>
    </citation>
    <scope>NUCLEOTIDE SEQUENCE [LARGE SCALE GENOMIC DNA]</scope>
    <source>
        <strain evidence="3 4">ZZ0214-1</strain>
    </source>
</reference>
<dbReference type="OrthoDB" id="2678231at2759"/>
<feature type="coiled-coil region" evidence="1">
    <location>
        <begin position="227"/>
        <end position="254"/>
    </location>
</feature>
<comment type="caution">
    <text evidence="3">The sequence shown here is derived from an EMBL/GenBank/DDBJ whole genome shotgun (WGS) entry which is preliminary data.</text>
</comment>
<accession>A0A2G8RSN1</accession>
<keyword evidence="4" id="KW-1185">Reference proteome</keyword>
<feature type="compositionally biased region" description="Basic and acidic residues" evidence="2">
    <location>
        <begin position="113"/>
        <end position="128"/>
    </location>
</feature>
<feature type="region of interest" description="Disordered" evidence="2">
    <location>
        <begin position="1"/>
        <end position="60"/>
    </location>
</feature>
<evidence type="ECO:0000313" key="4">
    <source>
        <dbReference type="Proteomes" id="UP000230002"/>
    </source>
</evidence>
<dbReference type="Proteomes" id="UP000230002">
    <property type="component" value="Unassembled WGS sequence"/>
</dbReference>
<gene>
    <name evidence="3" type="ORF">GSI_14259</name>
</gene>
<organism evidence="3 4">
    <name type="scientific">Ganoderma sinense ZZ0214-1</name>
    <dbReference type="NCBI Taxonomy" id="1077348"/>
    <lineage>
        <taxon>Eukaryota</taxon>
        <taxon>Fungi</taxon>
        <taxon>Dikarya</taxon>
        <taxon>Basidiomycota</taxon>
        <taxon>Agaricomycotina</taxon>
        <taxon>Agaricomycetes</taxon>
        <taxon>Polyporales</taxon>
        <taxon>Polyporaceae</taxon>
        <taxon>Ganoderma</taxon>
    </lineage>
</organism>
<evidence type="ECO:0000256" key="1">
    <source>
        <dbReference type="SAM" id="Coils"/>
    </source>
</evidence>
<feature type="compositionally biased region" description="Basic residues" evidence="2">
    <location>
        <begin position="20"/>
        <end position="30"/>
    </location>
</feature>
<dbReference type="STRING" id="1077348.A0A2G8RSN1"/>
<feature type="region of interest" description="Disordered" evidence="2">
    <location>
        <begin position="113"/>
        <end position="132"/>
    </location>
</feature>
<proteinExistence type="predicted"/>
<evidence type="ECO:0000313" key="3">
    <source>
        <dbReference type="EMBL" id="PIL24504.1"/>
    </source>
</evidence>
<sequence>MVKHATPLLQRALPSAPIQRLHKPARRPSTRYHNQNPPCVGRTALAPRSPGPRPRLHSTNTNRFLAARTELSTISEEPEEGTSEAQAQARTVRYDDARNVCTTAGRDLEAWPRRDRARAGPSKDRDVDMVGWDDDDETTLVTMLQENTSEQDEEERLIALIESLKGPMAAQGASLKQYMKDAFLPAYNGIKSAHGVLEDKVDLAFGAGLLTFDEVCKKVERIALRDEDELKTAHAEAQRNMARTLEELEHAYARRKELWATLEEDINRCATRAAAALEGLPTDMEQTIALLEKKAKALDKDTSAAANQKMLRGLLEKL</sequence>
<dbReference type="AlphaFoldDB" id="A0A2G8RSN1"/>
<protein>
    <submittedName>
        <fullName evidence="3">Uncharacterized protein</fullName>
    </submittedName>
</protein>
<evidence type="ECO:0000256" key="2">
    <source>
        <dbReference type="SAM" id="MobiDB-lite"/>
    </source>
</evidence>